<sequence>MYQVARCSRWRWSFSHSTAFPWPRPRSRPVVLEPITATGRPAFPRRRPVFPLPAVVEPLHGVPVAVAAPAAGGPRANHRDRSPAFPRPCLVFPPPAPTKTTPGRKSIFPVASLLVTSLSCPHPPCGRPLGAAPNRNRRITHGRKNWGESRTAGWAEDLMLINVMR</sequence>
<dbReference type="Proteomes" id="UP001231189">
    <property type="component" value="Unassembled WGS sequence"/>
</dbReference>
<name>A0AAD8U7B1_LOLMU</name>
<accession>A0AAD8U7B1</accession>
<evidence type="ECO:0000313" key="2">
    <source>
        <dbReference type="Proteomes" id="UP001231189"/>
    </source>
</evidence>
<proteinExistence type="predicted"/>
<organism evidence="1 2">
    <name type="scientific">Lolium multiflorum</name>
    <name type="common">Italian ryegrass</name>
    <name type="synonym">Lolium perenne subsp. multiflorum</name>
    <dbReference type="NCBI Taxonomy" id="4521"/>
    <lineage>
        <taxon>Eukaryota</taxon>
        <taxon>Viridiplantae</taxon>
        <taxon>Streptophyta</taxon>
        <taxon>Embryophyta</taxon>
        <taxon>Tracheophyta</taxon>
        <taxon>Spermatophyta</taxon>
        <taxon>Magnoliopsida</taxon>
        <taxon>Liliopsida</taxon>
        <taxon>Poales</taxon>
        <taxon>Poaceae</taxon>
        <taxon>BOP clade</taxon>
        <taxon>Pooideae</taxon>
        <taxon>Poodae</taxon>
        <taxon>Poeae</taxon>
        <taxon>Poeae Chloroplast Group 2 (Poeae type)</taxon>
        <taxon>Loliodinae</taxon>
        <taxon>Loliinae</taxon>
        <taxon>Lolium</taxon>
    </lineage>
</organism>
<keyword evidence="2" id="KW-1185">Reference proteome</keyword>
<gene>
    <name evidence="1" type="ORF">QYE76_015682</name>
</gene>
<dbReference type="EMBL" id="JAUUTY010000001">
    <property type="protein sequence ID" value="KAK1698985.1"/>
    <property type="molecule type" value="Genomic_DNA"/>
</dbReference>
<reference evidence="1" key="1">
    <citation type="submission" date="2023-07" db="EMBL/GenBank/DDBJ databases">
        <title>A chromosome-level genome assembly of Lolium multiflorum.</title>
        <authorList>
            <person name="Chen Y."/>
            <person name="Copetti D."/>
            <person name="Kolliker R."/>
            <person name="Studer B."/>
        </authorList>
    </citation>
    <scope>NUCLEOTIDE SEQUENCE</scope>
    <source>
        <strain evidence="1">02402/16</strain>
        <tissue evidence="1">Leaf</tissue>
    </source>
</reference>
<protein>
    <submittedName>
        <fullName evidence="1">Uncharacterized protein</fullName>
    </submittedName>
</protein>
<evidence type="ECO:0000313" key="1">
    <source>
        <dbReference type="EMBL" id="KAK1698985.1"/>
    </source>
</evidence>
<comment type="caution">
    <text evidence="1">The sequence shown here is derived from an EMBL/GenBank/DDBJ whole genome shotgun (WGS) entry which is preliminary data.</text>
</comment>
<dbReference type="AlphaFoldDB" id="A0AAD8U7B1"/>